<dbReference type="Proteomes" id="UP000502823">
    <property type="component" value="Unassembled WGS sequence"/>
</dbReference>
<feature type="non-terminal residue" evidence="1">
    <location>
        <position position="308"/>
    </location>
</feature>
<reference evidence="2" key="1">
    <citation type="submission" date="2020-01" db="EMBL/GenBank/DDBJ databases">
        <title>Draft genome sequence of the Termite Coptotermes fromosanus.</title>
        <authorList>
            <person name="Itakura S."/>
            <person name="Yosikawa Y."/>
            <person name="Umezawa K."/>
        </authorList>
    </citation>
    <scope>NUCLEOTIDE SEQUENCE [LARGE SCALE GENOMIC DNA]</scope>
</reference>
<name>A0A6L2PTD2_COPFO</name>
<sequence>MLDNKVHQFLTDNQFSRLHINPIDKCQKQVQHVLQICNSIINKQQVTYLIQKQPTPPTLQARLKLHKPGIPIRPIVNNINTPTHKTAKHVSKLLKDYLTLNNEYIVQNSVDIAQNISNLRINPNCRIISCDITDLYVNIPIQEVLHVTKHFLHQNKMETQSKEQIIAILKEILAQNYFCFNNEFCQPTKGIAMGSPTSGIMAEIFLQYYEDIYIKHLPENRSILFYACYVGDTLIIYDQTFIHADTVTARLNAVHKKIIFKPTLESNNNIRYLDLLLKRKDNHSELDIYRKPISKAYIESLYRKPTAT</sequence>
<keyword evidence="2" id="KW-1185">Reference proteome</keyword>
<organism evidence="1 2">
    <name type="scientific">Coptotermes formosanus</name>
    <name type="common">Formosan subterranean termite</name>
    <dbReference type="NCBI Taxonomy" id="36987"/>
    <lineage>
        <taxon>Eukaryota</taxon>
        <taxon>Metazoa</taxon>
        <taxon>Ecdysozoa</taxon>
        <taxon>Arthropoda</taxon>
        <taxon>Hexapoda</taxon>
        <taxon>Insecta</taxon>
        <taxon>Pterygota</taxon>
        <taxon>Neoptera</taxon>
        <taxon>Polyneoptera</taxon>
        <taxon>Dictyoptera</taxon>
        <taxon>Blattodea</taxon>
        <taxon>Blattoidea</taxon>
        <taxon>Termitoidae</taxon>
        <taxon>Rhinotermitidae</taxon>
        <taxon>Coptotermes</taxon>
    </lineage>
</organism>
<comment type="caution">
    <text evidence="1">The sequence shown here is derived from an EMBL/GenBank/DDBJ whole genome shotgun (WGS) entry which is preliminary data.</text>
</comment>
<evidence type="ECO:0000313" key="2">
    <source>
        <dbReference type="Proteomes" id="UP000502823"/>
    </source>
</evidence>
<gene>
    <name evidence="1" type="ORF">Cfor_07693</name>
</gene>
<dbReference type="PANTHER" id="PTHR21301">
    <property type="entry name" value="REVERSE TRANSCRIPTASE"/>
    <property type="match status" value="1"/>
</dbReference>
<accession>A0A6L2PTD2</accession>
<evidence type="ECO:0000313" key="1">
    <source>
        <dbReference type="EMBL" id="GFG34442.1"/>
    </source>
</evidence>
<proteinExistence type="predicted"/>
<dbReference type="EMBL" id="BLKM01008651">
    <property type="protein sequence ID" value="GFG34442.1"/>
    <property type="molecule type" value="Genomic_DNA"/>
</dbReference>
<dbReference type="AlphaFoldDB" id="A0A6L2PTD2"/>
<dbReference type="InParanoid" id="A0A6L2PTD2"/>
<dbReference type="OrthoDB" id="10058657at2759"/>
<protein>
    <submittedName>
        <fullName evidence="1">Uncharacterized protein</fullName>
    </submittedName>
</protein>
<dbReference type="PANTHER" id="PTHR21301:SF10">
    <property type="entry name" value="REVERSE TRANSCRIPTASE DOMAIN-CONTAINING PROTEIN"/>
    <property type="match status" value="1"/>
</dbReference>